<evidence type="ECO:0000313" key="6">
    <source>
        <dbReference type="Proteomes" id="UP000032668"/>
    </source>
</evidence>
<dbReference type="InterPro" id="IPR036291">
    <property type="entry name" value="NAD(P)-bd_dom_sf"/>
</dbReference>
<dbReference type="RefSeq" id="WP_048877526.1">
    <property type="nucleotide sequence ID" value="NZ_BANC01000016.1"/>
</dbReference>
<protein>
    <submittedName>
        <fullName evidence="5">Oxidoreductase</fullName>
    </submittedName>
</protein>
<dbReference type="InterPro" id="IPR000683">
    <property type="entry name" value="Gfo/Idh/MocA-like_OxRdtase_N"/>
</dbReference>
<dbReference type="PANTHER" id="PTHR43708">
    <property type="entry name" value="CONSERVED EXPRESSED OXIDOREDUCTASE (EUROFUNG)"/>
    <property type="match status" value="1"/>
</dbReference>
<comment type="similarity">
    <text evidence="1">Belongs to the Gfo/Idh/MocA family.</text>
</comment>
<evidence type="ECO:0000259" key="4">
    <source>
        <dbReference type="Pfam" id="PF02894"/>
    </source>
</evidence>
<dbReference type="Gene3D" id="3.30.360.10">
    <property type="entry name" value="Dihydrodipicolinate Reductase, domain 2"/>
    <property type="match status" value="1"/>
</dbReference>
<evidence type="ECO:0000256" key="1">
    <source>
        <dbReference type="ARBA" id="ARBA00010928"/>
    </source>
</evidence>
<dbReference type="Pfam" id="PF01408">
    <property type="entry name" value="GFO_IDH_MocA"/>
    <property type="match status" value="1"/>
</dbReference>
<dbReference type="PANTHER" id="PTHR43708:SF5">
    <property type="entry name" value="CONSERVED EXPRESSED OXIDOREDUCTASE (EUROFUNG)-RELATED"/>
    <property type="match status" value="1"/>
</dbReference>
<dbReference type="GO" id="GO:0016491">
    <property type="term" value="F:oxidoreductase activity"/>
    <property type="evidence" value="ECO:0007669"/>
    <property type="project" value="UniProtKB-KW"/>
</dbReference>
<gene>
    <name evidence="5" type="ORF">Aam_016_018</name>
</gene>
<keyword evidence="2" id="KW-0560">Oxidoreductase</keyword>
<evidence type="ECO:0000256" key="2">
    <source>
        <dbReference type="ARBA" id="ARBA00023002"/>
    </source>
</evidence>
<dbReference type="GO" id="GO:0000166">
    <property type="term" value="F:nucleotide binding"/>
    <property type="evidence" value="ECO:0007669"/>
    <property type="project" value="InterPro"/>
</dbReference>
<evidence type="ECO:0000313" key="5">
    <source>
        <dbReference type="EMBL" id="GAN79048.1"/>
    </source>
</evidence>
<dbReference type="Gene3D" id="3.40.50.720">
    <property type="entry name" value="NAD(P)-binding Rossmann-like Domain"/>
    <property type="match status" value="1"/>
</dbReference>
<dbReference type="InterPro" id="IPR051317">
    <property type="entry name" value="Gfo/Idh/MocA_oxidoreduct"/>
</dbReference>
<evidence type="ECO:0000259" key="3">
    <source>
        <dbReference type="Pfam" id="PF01408"/>
    </source>
</evidence>
<comment type="caution">
    <text evidence="5">The sequence shown here is derived from an EMBL/GenBank/DDBJ whole genome shotgun (WGS) entry which is preliminary data.</text>
</comment>
<dbReference type="NCBIfam" id="NF008607">
    <property type="entry name" value="PRK11579.1"/>
    <property type="match status" value="1"/>
</dbReference>
<organism evidence="5 6">
    <name type="scientific">Acidocella aminolytica 101 = DSM 11237</name>
    <dbReference type="NCBI Taxonomy" id="1120923"/>
    <lineage>
        <taxon>Bacteria</taxon>
        <taxon>Pseudomonadati</taxon>
        <taxon>Pseudomonadota</taxon>
        <taxon>Alphaproteobacteria</taxon>
        <taxon>Acetobacterales</taxon>
        <taxon>Acidocellaceae</taxon>
        <taxon>Acidocella</taxon>
    </lineage>
</organism>
<proteinExistence type="inferred from homology"/>
<name>A0A0D6PCV3_9PROT</name>
<reference evidence="5 6" key="1">
    <citation type="submission" date="2012-11" db="EMBL/GenBank/DDBJ databases">
        <title>Whole genome sequence of Acidocella aminolytica 101 = DSM 11237.</title>
        <authorList>
            <person name="Azuma Y."/>
            <person name="Higashiura N."/>
            <person name="Hirakawa H."/>
            <person name="Matsushita K."/>
        </authorList>
    </citation>
    <scope>NUCLEOTIDE SEQUENCE [LARGE SCALE GENOMIC DNA]</scope>
    <source>
        <strain evidence="6">101 / DSM 11237</strain>
    </source>
</reference>
<dbReference type="InterPro" id="IPR004104">
    <property type="entry name" value="Gfo/Idh/MocA-like_OxRdtase_C"/>
</dbReference>
<dbReference type="EMBL" id="BANC01000016">
    <property type="protein sequence ID" value="GAN79048.1"/>
    <property type="molecule type" value="Genomic_DNA"/>
</dbReference>
<accession>A0A0D6PCV3</accession>
<dbReference type="Pfam" id="PF02894">
    <property type="entry name" value="GFO_IDH_MocA_C"/>
    <property type="match status" value="1"/>
</dbReference>
<feature type="domain" description="Gfo/Idh/MocA-like oxidoreductase C-terminal" evidence="4">
    <location>
        <begin position="138"/>
        <end position="343"/>
    </location>
</feature>
<dbReference type="STRING" id="1120923.SAMN02746095_02289"/>
<dbReference type="Proteomes" id="UP000032668">
    <property type="component" value="Unassembled WGS sequence"/>
</dbReference>
<keyword evidence="6" id="KW-1185">Reference proteome</keyword>
<dbReference type="AlphaFoldDB" id="A0A0D6PCV3"/>
<dbReference type="SUPFAM" id="SSF51735">
    <property type="entry name" value="NAD(P)-binding Rossmann-fold domains"/>
    <property type="match status" value="1"/>
</dbReference>
<sequence length="354" mass="38773">MQTDTVRVGLVGYGFAGQIFHAPLIGSLSDFQLVAVASRQAEKVFADLPDVEVMLSPELLCKREDLDLIVIASPNDSHASLAHVALEAGKHVVVDKPFVLNLAEGRDLIAKADRHDRLLSIFHNRRWDSDYLSVSREITRGLVGRVTHFESHIDRYRPTVQQRWREQAGPGSGLWFDLGPHLVDQALQLFGLPERVYASLAIQRNGAEADDWVHAILDYSECRVILQASMLSAVAGARFVVHGEQGSLVKRHADQQEAQLLSGLTPGAIGWGIDSDPMLFYNGLNSPQSLPTQAGDQRCYYAQIAKALRGEGPNPVTPLQALAVMAVIEAGTESARLGAAVPLPLTVNEQKVWR</sequence>
<feature type="domain" description="Gfo/Idh/MocA-like oxidoreductase N-terminal" evidence="3">
    <location>
        <begin position="6"/>
        <end position="122"/>
    </location>
</feature>
<dbReference type="OrthoDB" id="9792935at2"/>